<gene>
    <name evidence="1" type="ORF">HD556DRAFT_1229567</name>
</gene>
<dbReference type="InterPro" id="IPR029058">
    <property type="entry name" value="AB_hydrolase_fold"/>
</dbReference>
<reference evidence="1" key="1">
    <citation type="journal article" date="2020" name="New Phytol.">
        <title>Comparative genomics reveals dynamic genome evolution in host specialist ectomycorrhizal fungi.</title>
        <authorList>
            <person name="Lofgren L.A."/>
            <person name="Nguyen N.H."/>
            <person name="Vilgalys R."/>
            <person name="Ruytinx J."/>
            <person name="Liao H.L."/>
            <person name="Branco S."/>
            <person name="Kuo A."/>
            <person name="LaButti K."/>
            <person name="Lipzen A."/>
            <person name="Andreopoulos W."/>
            <person name="Pangilinan J."/>
            <person name="Riley R."/>
            <person name="Hundley H."/>
            <person name="Na H."/>
            <person name="Barry K."/>
            <person name="Grigoriev I.V."/>
            <person name="Stajich J.E."/>
            <person name="Kennedy P.G."/>
        </authorList>
    </citation>
    <scope>NUCLEOTIDE SEQUENCE</scope>
    <source>
        <strain evidence="1">S12</strain>
    </source>
</reference>
<dbReference type="EMBL" id="JABBWE010000007">
    <property type="protein sequence ID" value="KAG1801454.1"/>
    <property type="molecule type" value="Genomic_DNA"/>
</dbReference>
<comment type="caution">
    <text evidence="1">The sequence shown here is derived from an EMBL/GenBank/DDBJ whole genome shotgun (WGS) entry which is preliminary data.</text>
</comment>
<dbReference type="SUPFAM" id="SSF53474">
    <property type="entry name" value="alpha/beta-Hydrolases"/>
    <property type="match status" value="1"/>
</dbReference>
<proteinExistence type="predicted"/>
<dbReference type="Proteomes" id="UP000719766">
    <property type="component" value="Unassembled WGS sequence"/>
</dbReference>
<evidence type="ECO:0000313" key="1">
    <source>
        <dbReference type="EMBL" id="KAG1801454.1"/>
    </source>
</evidence>
<dbReference type="GeneID" id="64591055"/>
<accession>A0A9P7J3S9</accession>
<organism evidence="1 2">
    <name type="scientific">Suillus plorans</name>
    <dbReference type="NCBI Taxonomy" id="116603"/>
    <lineage>
        <taxon>Eukaryota</taxon>
        <taxon>Fungi</taxon>
        <taxon>Dikarya</taxon>
        <taxon>Basidiomycota</taxon>
        <taxon>Agaricomycotina</taxon>
        <taxon>Agaricomycetes</taxon>
        <taxon>Agaricomycetidae</taxon>
        <taxon>Boletales</taxon>
        <taxon>Suillineae</taxon>
        <taxon>Suillaceae</taxon>
        <taxon>Suillus</taxon>
    </lineage>
</organism>
<sequence>MFNVVRSSNCLYILRPATRTALQVKHSSTFTIRNPPKHAPREVPTPLVLCSASHWDLGTRNNLIPQSFASMLAEKGHTCIQVDFGPPGESEKCSSSQSLVGHLSEELKVNLRLSGNPFPPVIFARGFASLIAQTYISSHPAQGLFMISPPLSNASLFPSILPTPLGEFDYELKFPVAVMAHPAEMDQLRKYSRLGQNELVDLIEHDNLEGQDAFMKIEQWLDELGI</sequence>
<dbReference type="Gene3D" id="3.40.50.1820">
    <property type="entry name" value="alpha/beta hydrolase"/>
    <property type="match status" value="1"/>
</dbReference>
<dbReference type="AlphaFoldDB" id="A0A9P7J3S9"/>
<evidence type="ECO:0000313" key="2">
    <source>
        <dbReference type="Proteomes" id="UP000719766"/>
    </source>
</evidence>
<keyword evidence="2" id="KW-1185">Reference proteome</keyword>
<dbReference type="RefSeq" id="XP_041164920.1">
    <property type="nucleotide sequence ID" value="XM_041297291.1"/>
</dbReference>
<name>A0A9P7J3S9_9AGAM</name>
<protein>
    <submittedName>
        <fullName evidence="1">Uncharacterized protein</fullName>
    </submittedName>
</protein>
<dbReference type="OrthoDB" id="3365310at2759"/>